<comment type="subcellular location">
    <subcellularLocation>
        <location evidence="1 6">Membrane</location>
        <topology evidence="1 6">Multi-pass membrane protein</topology>
    </subcellularLocation>
</comment>
<keyword evidence="5 6" id="KW-0472">Membrane</keyword>
<dbReference type="SUPFAM" id="SSF48652">
    <property type="entry name" value="Tetraspanin"/>
    <property type="match status" value="1"/>
</dbReference>
<evidence type="ECO:0000256" key="3">
    <source>
        <dbReference type="ARBA" id="ARBA00022692"/>
    </source>
</evidence>
<comment type="similarity">
    <text evidence="2 6">Belongs to the tetraspanin (TM4SF) family.</text>
</comment>
<feature type="transmembrane region" description="Helical" evidence="6">
    <location>
        <begin position="12"/>
        <end position="30"/>
    </location>
</feature>
<comment type="caution">
    <text evidence="7">The sequence shown here is derived from an EMBL/GenBank/DDBJ whole genome shotgun (WGS) entry which is preliminary data.</text>
</comment>
<dbReference type="EMBL" id="LJIJ01001340">
    <property type="protein sequence ID" value="ODM92057.1"/>
    <property type="molecule type" value="Genomic_DNA"/>
</dbReference>
<dbReference type="PIRSF" id="PIRSF002419">
    <property type="entry name" value="Tetraspanin"/>
    <property type="match status" value="1"/>
</dbReference>
<dbReference type="InterPro" id="IPR000301">
    <property type="entry name" value="Tetraspanin_animals"/>
</dbReference>
<evidence type="ECO:0000256" key="6">
    <source>
        <dbReference type="RuleBase" id="RU361218"/>
    </source>
</evidence>
<evidence type="ECO:0000256" key="2">
    <source>
        <dbReference type="ARBA" id="ARBA00006840"/>
    </source>
</evidence>
<feature type="transmembrane region" description="Helical" evidence="6">
    <location>
        <begin position="50"/>
        <end position="73"/>
    </location>
</feature>
<dbReference type="PANTHER" id="PTHR19282:SF417">
    <property type="entry name" value="TETRASPANIN TSPA-RELATED"/>
    <property type="match status" value="1"/>
</dbReference>
<evidence type="ECO:0000313" key="8">
    <source>
        <dbReference type="Proteomes" id="UP000094527"/>
    </source>
</evidence>
<gene>
    <name evidence="7" type="ORF">Ocin01_14625</name>
</gene>
<dbReference type="Proteomes" id="UP000094527">
    <property type="component" value="Unassembled WGS sequence"/>
</dbReference>
<keyword evidence="4 6" id="KW-1133">Transmembrane helix</keyword>
<organism evidence="7 8">
    <name type="scientific">Orchesella cincta</name>
    <name type="common">Springtail</name>
    <name type="synonym">Podura cincta</name>
    <dbReference type="NCBI Taxonomy" id="48709"/>
    <lineage>
        <taxon>Eukaryota</taxon>
        <taxon>Metazoa</taxon>
        <taxon>Ecdysozoa</taxon>
        <taxon>Arthropoda</taxon>
        <taxon>Hexapoda</taxon>
        <taxon>Collembola</taxon>
        <taxon>Entomobryomorpha</taxon>
        <taxon>Entomobryoidea</taxon>
        <taxon>Orchesellidae</taxon>
        <taxon>Orchesellinae</taxon>
        <taxon>Orchesella</taxon>
    </lineage>
</organism>
<dbReference type="GO" id="GO:0016020">
    <property type="term" value="C:membrane"/>
    <property type="evidence" value="ECO:0007669"/>
    <property type="project" value="UniProtKB-SubCell"/>
</dbReference>
<dbReference type="PRINTS" id="PR00259">
    <property type="entry name" value="TMFOUR"/>
</dbReference>
<feature type="transmembrane region" description="Helical" evidence="6">
    <location>
        <begin position="222"/>
        <end position="246"/>
    </location>
</feature>
<evidence type="ECO:0000256" key="1">
    <source>
        <dbReference type="ARBA" id="ARBA00004141"/>
    </source>
</evidence>
<dbReference type="AlphaFoldDB" id="A0A1D2MGC8"/>
<dbReference type="Pfam" id="PF00335">
    <property type="entry name" value="Tetraspanin"/>
    <property type="match status" value="1"/>
</dbReference>
<keyword evidence="8" id="KW-1185">Reference proteome</keyword>
<proteinExistence type="inferred from homology"/>
<dbReference type="OrthoDB" id="10033535at2759"/>
<dbReference type="STRING" id="48709.A0A1D2MGC8"/>
<sequence length="263" mass="28774">MPTDTDKGSFVGCNVLFAALPGITFVWAGLSGENGLSKYFSGILHGEQSGSAMFSTVLFVVTGILMIATAVLGCYGASTDNRCMLISYAMLMGLTLIVQLAAVTVLIKYDVSGVVRGGMITSMDNYYNSEAPTHNESVQFWNYLQSNLKCCGVHNYTEWKTASQAPTVGFIPGSCCEGNHDDFKNCSQAITNDNIKDVEIVSKIIYMNGCLDEYFRYYSMDLLAFCAILLATVQAFGLVYACYMAVNMRSGYLNLEYLSDIFI</sequence>
<evidence type="ECO:0000313" key="7">
    <source>
        <dbReference type="EMBL" id="ODM92057.1"/>
    </source>
</evidence>
<keyword evidence="3 6" id="KW-0812">Transmembrane</keyword>
<feature type="transmembrane region" description="Helical" evidence="6">
    <location>
        <begin position="85"/>
        <end position="107"/>
    </location>
</feature>
<evidence type="ECO:0000256" key="5">
    <source>
        <dbReference type="ARBA" id="ARBA00023136"/>
    </source>
</evidence>
<evidence type="ECO:0000256" key="4">
    <source>
        <dbReference type="ARBA" id="ARBA00022989"/>
    </source>
</evidence>
<dbReference type="InterPro" id="IPR008952">
    <property type="entry name" value="Tetraspanin_EC2_sf"/>
</dbReference>
<accession>A0A1D2MGC8</accession>
<reference evidence="7 8" key="1">
    <citation type="journal article" date="2016" name="Genome Biol. Evol.">
        <title>Gene Family Evolution Reflects Adaptation to Soil Environmental Stressors in the Genome of the Collembolan Orchesella cincta.</title>
        <authorList>
            <person name="Faddeeva-Vakhrusheva A."/>
            <person name="Derks M.F."/>
            <person name="Anvar S.Y."/>
            <person name="Agamennone V."/>
            <person name="Suring W."/>
            <person name="Smit S."/>
            <person name="van Straalen N.M."/>
            <person name="Roelofs D."/>
        </authorList>
    </citation>
    <scope>NUCLEOTIDE SEQUENCE [LARGE SCALE GENOMIC DNA]</scope>
    <source>
        <tissue evidence="7">Mixed pool</tissue>
    </source>
</reference>
<dbReference type="InterPro" id="IPR018499">
    <property type="entry name" value="Tetraspanin/Peripherin"/>
</dbReference>
<dbReference type="Gene3D" id="1.10.1450.10">
    <property type="entry name" value="Tetraspanin"/>
    <property type="match status" value="1"/>
</dbReference>
<name>A0A1D2MGC8_ORCCI</name>
<protein>
    <recommendedName>
        <fullName evidence="6">Tetraspanin</fullName>
    </recommendedName>
</protein>
<dbReference type="OMA" id="ISYAMLM"/>
<dbReference type="PANTHER" id="PTHR19282">
    <property type="entry name" value="TETRASPANIN"/>
    <property type="match status" value="1"/>
</dbReference>